<feature type="binding site" evidence="5">
    <location>
        <begin position="185"/>
        <end position="188"/>
    </location>
    <ligand>
        <name>ATP</name>
        <dbReference type="ChEBI" id="CHEBI:30616"/>
    </ligand>
</feature>
<dbReference type="Pfam" id="PF02222">
    <property type="entry name" value="ATP-grasp"/>
    <property type="match status" value="1"/>
</dbReference>
<dbReference type="eggNOG" id="COG0026">
    <property type="taxonomic scope" value="Bacteria"/>
</dbReference>
<dbReference type="HAMAP" id="MF_01928">
    <property type="entry name" value="PurK"/>
    <property type="match status" value="1"/>
</dbReference>
<feature type="binding site" evidence="5">
    <location>
        <position position="110"/>
    </location>
    <ligand>
        <name>ATP</name>
        <dbReference type="ChEBI" id="CHEBI:30616"/>
    </ligand>
</feature>
<evidence type="ECO:0000256" key="4">
    <source>
        <dbReference type="ARBA" id="ARBA00022840"/>
    </source>
</evidence>
<comment type="catalytic activity">
    <reaction evidence="5 6">
        <text>5-amino-1-(5-phospho-beta-D-ribosyl)imidazole + hydrogencarbonate + ATP = 5-carboxyamino-1-(5-phospho-D-ribosyl)imidazole + ADP + phosphate + 2 H(+)</text>
        <dbReference type="Rhea" id="RHEA:19317"/>
        <dbReference type="ChEBI" id="CHEBI:15378"/>
        <dbReference type="ChEBI" id="CHEBI:17544"/>
        <dbReference type="ChEBI" id="CHEBI:30616"/>
        <dbReference type="ChEBI" id="CHEBI:43474"/>
        <dbReference type="ChEBI" id="CHEBI:58730"/>
        <dbReference type="ChEBI" id="CHEBI:137981"/>
        <dbReference type="ChEBI" id="CHEBI:456216"/>
        <dbReference type="EC" id="6.3.4.18"/>
    </reaction>
</comment>
<keyword evidence="4 5" id="KW-0067">ATP-binding</keyword>
<evidence type="ECO:0000313" key="8">
    <source>
        <dbReference type="EMBL" id="EJW22078.1"/>
    </source>
</evidence>
<dbReference type="GO" id="GO:0004638">
    <property type="term" value="F:phosphoribosylaminoimidazole carboxylase activity"/>
    <property type="evidence" value="ECO:0007669"/>
    <property type="project" value="InterPro"/>
</dbReference>
<dbReference type="AlphaFoldDB" id="J9DJ12"/>
<keyword evidence="2 5" id="KW-0547">Nucleotide-binding</keyword>
<dbReference type="InterPro" id="IPR005875">
    <property type="entry name" value="PurK"/>
</dbReference>
<organism evidence="8 9">
    <name type="scientific">alpha proteobacterium IMCC14465</name>
    <dbReference type="NCBI Taxonomy" id="1220535"/>
    <lineage>
        <taxon>Bacteria</taxon>
        <taxon>Pseudomonadati</taxon>
        <taxon>Pseudomonadota</taxon>
        <taxon>Alphaproteobacteria</taxon>
        <taxon>PS1 clade</taxon>
    </lineage>
</organism>
<dbReference type="EC" id="6.3.4.18" evidence="5 6"/>
<dbReference type="Proteomes" id="UP000004836">
    <property type="component" value="Unassembled WGS sequence"/>
</dbReference>
<proteinExistence type="inferred from homology"/>
<keyword evidence="1 5" id="KW-0436">Ligase</keyword>
<dbReference type="InterPro" id="IPR013815">
    <property type="entry name" value="ATP_grasp_subdomain_1"/>
</dbReference>
<dbReference type="Gene3D" id="3.30.470.20">
    <property type="entry name" value="ATP-grasp fold, B domain"/>
    <property type="match status" value="1"/>
</dbReference>
<comment type="pathway">
    <text evidence="5 6">Purine metabolism; IMP biosynthesis via de novo pathway; 5-amino-1-(5-phospho-D-ribosyl)imidazole-4-carboxylate from 5-amino-1-(5-phospho-D-ribosyl)imidazole (N5-CAIR route): step 1/2.</text>
</comment>
<dbReference type="PANTHER" id="PTHR11609:SF5">
    <property type="entry name" value="PHOSPHORIBOSYLAMINOIMIDAZOLE CARBOXYLASE"/>
    <property type="match status" value="1"/>
</dbReference>
<evidence type="ECO:0000256" key="6">
    <source>
        <dbReference type="RuleBase" id="RU361200"/>
    </source>
</evidence>
<dbReference type="GO" id="GO:0034028">
    <property type="term" value="F:5-(carboxyamino)imidazole ribonucleotide synthase activity"/>
    <property type="evidence" value="ECO:0007669"/>
    <property type="project" value="UniProtKB-UniRule"/>
</dbReference>
<feature type="binding site" evidence="5">
    <location>
        <position position="150"/>
    </location>
    <ligand>
        <name>ATP</name>
        <dbReference type="ChEBI" id="CHEBI:30616"/>
    </ligand>
</feature>
<evidence type="ECO:0000256" key="3">
    <source>
        <dbReference type="ARBA" id="ARBA00022755"/>
    </source>
</evidence>
<dbReference type="PATRIC" id="fig|1220535.3.peg.468"/>
<feature type="binding site" evidence="5">
    <location>
        <position position="216"/>
    </location>
    <ligand>
        <name>ATP</name>
        <dbReference type="ChEBI" id="CHEBI:30616"/>
    </ligand>
</feature>
<evidence type="ECO:0000256" key="5">
    <source>
        <dbReference type="HAMAP-Rule" id="MF_01928"/>
    </source>
</evidence>
<dbReference type="GO" id="GO:0005524">
    <property type="term" value="F:ATP binding"/>
    <property type="evidence" value="ECO:0007669"/>
    <property type="project" value="UniProtKB-UniRule"/>
</dbReference>
<dbReference type="Pfam" id="PF22660">
    <property type="entry name" value="RS_preATP-grasp-like"/>
    <property type="match status" value="1"/>
</dbReference>
<dbReference type="InterPro" id="IPR003135">
    <property type="entry name" value="ATP-grasp_carboxylate-amine"/>
</dbReference>
<feature type="domain" description="ATP-grasp" evidence="7">
    <location>
        <begin position="114"/>
        <end position="299"/>
    </location>
</feature>
<evidence type="ECO:0000256" key="2">
    <source>
        <dbReference type="ARBA" id="ARBA00022741"/>
    </source>
</evidence>
<dbReference type="GO" id="GO:0005829">
    <property type="term" value="C:cytosol"/>
    <property type="evidence" value="ECO:0007669"/>
    <property type="project" value="TreeGrafter"/>
</dbReference>
<comment type="function">
    <text evidence="6">Catalyzes the ATP-dependent conversion of 5-aminoimidazole ribonucleotide (AIR) and HCO(3)- to N5-carboxyaminoimidazole ribonucleotide (N5-CAIR).</text>
</comment>
<dbReference type="SUPFAM" id="SSF56059">
    <property type="entry name" value="Glutathione synthetase ATP-binding domain-like"/>
    <property type="match status" value="1"/>
</dbReference>
<dbReference type="InterPro" id="IPR040686">
    <property type="entry name" value="PurK_C"/>
</dbReference>
<dbReference type="InterPro" id="IPR011054">
    <property type="entry name" value="Rudment_hybrid_motif"/>
</dbReference>
<dbReference type="GO" id="GO:0006189">
    <property type="term" value="P:'de novo' IMP biosynthetic process"/>
    <property type="evidence" value="ECO:0007669"/>
    <property type="project" value="UniProtKB-UniRule"/>
</dbReference>
<dbReference type="NCBIfam" id="NF004679">
    <property type="entry name" value="PRK06019.1-5"/>
    <property type="match status" value="1"/>
</dbReference>
<dbReference type="Gene3D" id="3.30.1490.20">
    <property type="entry name" value="ATP-grasp fold, A domain"/>
    <property type="match status" value="1"/>
</dbReference>
<dbReference type="InterPro" id="IPR054350">
    <property type="entry name" value="PurT/PurK_preATP-grasp"/>
</dbReference>
<keyword evidence="3 5" id="KW-0658">Purine biosynthesis</keyword>
<feature type="binding site" evidence="5">
    <location>
        <begin position="269"/>
        <end position="270"/>
    </location>
    <ligand>
        <name>ATP</name>
        <dbReference type="ChEBI" id="CHEBI:30616"/>
    </ligand>
</feature>
<comment type="caution">
    <text evidence="8">The sequence shown here is derived from an EMBL/GenBank/DDBJ whole genome shotgun (WGS) entry which is preliminary data.</text>
</comment>
<protein>
    <recommendedName>
        <fullName evidence="5 6">N5-carboxyaminoimidazole ribonucleotide synthase</fullName>
        <shortName evidence="5 6">N5-CAIR synthase</shortName>
        <ecNumber evidence="5 6">6.3.4.18</ecNumber>
    </recommendedName>
    <alternativeName>
        <fullName evidence="5 6">5-(carboxyamino)imidazole ribonucleotide synthetase</fullName>
    </alternativeName>
</protein>
<evidence type="ECO:0000313" key="9">
    <source>
        <dbReference type="Proteomes" id="UP000004836"/>
    </source>
</evidence>
<dbReference type="PANTHER" id="PTHR11609">
    <property type="entry name" value="PURINE BIOSYNTHESIS PROTEIN 6/7, PUR6/7"/>
    <property type="match status" value="1"/>
</dbReference>
<sequence length="371" mass="41423">MTQQASPLPSGSIIGILGTGQLGRMLSLAGAQLGFKTHIYGPEENTPASEVSWQTTTADYRDESSLARFAESVDVVTYEFENVPQETANFLSQFVPVRPPVRALEVAQDRLTEKNFLKECGLSVADFQDIQTFKDLEEGHARFDGTGIIKTRRFGYDGKGQWRMTPDTDLHTLFTELDNRPAICEAFIPFDGEVSVVAARGLSGQSVTFDVADNIHENHILRHSFAPSGLADNLKQQSADMACRLLSELDYIGVLTLEIFVCQDKLLINEIAPRVHNSGHWTIDACATDQFEQHMRAVAGWPLGSTQRYYDAVMTNLLGEEINHIDELSKDEMTKIHFYGKHEAKPGRKMGHVSRLFVTGHRPNIEGYNLF</sequence>
<comment type="subunit">
    <text evidence="5 6">Homodimer.</text>
</comment>
<dbReference type="UniPathway" id="UPA00074">
    <property type="reaction ID" value="UER00942"/>
</dbReference>
<dbReference type="STRING" id="1220535.IMCC14465_04720"/>
<dbReference type="NCBIfam" id="NF004676">
    <property type="entry name" value="PRK06019.1-2"/>
    <property type="match status" value="1"/>
</dbReference>
<dbReference type="GO" id="GO:0046872">
    <property type="term" value="F:metal ion binding"/>
    <property type="evidence" value="ECO:0007669"/>
    <property type="project" value="InterPro"/>
</dbReference>
<accession>J9DJ12</accession>
<dbReference type="InterPro" id="IPR011761">
    <property type="entry name" value="ATP-grasp"/>
</dbReference>
<dbReference type="Pfam" id="PF17769">
    <property type="entry name" value="PurK_C"/>
    <property type="match status" value="1"/>
</dbReference>
<comment type="similarity">
    <text evidence="5 6">Belongs to the PurK/PurT family.</text>
</comment>
<name>J9DJ12_9PROT</name>
<evidence type="ECO:0000259" key="7">
    <source>
        <dbReference type="PROSITE" id="PS50975"/>
    </source>
</evidence>
<keyword evidence="8" id="KW-0456">Lyase</keyword>
<dbReference type="OrthoDB" id="9804625at2"/>
<evidence type="ECO:0000256" key="1">
    <source>
        <dbReference type="ARBA" id="ARBA00022598"/>
    </source>
</evidence>
<dbReference type="PROSITE" id="PS50975">
    <property type="entry name" value="ATP_GRASP"/>
    <property type="match status" value="1"/>
</dbReference>
<feature type="binding site" evidence="5">
    <location>
        <position position="193"/>
    </location>
    <ligand>
        <name>ATP</name>
        <dbReference type="ChEBI" id="CHEBI:30616"/>
    </ligand>
</feature>
<dbReference type="InterPro" id="IPR016185">
    <property type="entry name" value="PreATP-grasp_dom_sf"/>
</dbReference>
<dbReference type="EMBL" id="ALYF01000002">
    <property type="protein sequence ID" value="EJW22078.1"/>
    <property type="molecule type" value="Genomic_DNA"/>
</dbReference>
<dbReference type="Gene3D" id="3.40.50.20">
    <property type="match status" value="1"/>
</dbReference>
<dbReference type="SUPFAM" id="SSF52440">
    <property type="entry name" value="PreATP-grasp domain"/>
    <property type="match status" value="1"/>
</dbReference>
<dbReference type="FunFam" id="3.40.50.20:FF:000016">
    <property type="entry name" value="N5-carboxyaminoimidazole ribonucleotide synthase"/>
    <property type="match status" value="1"/>
</dbReference>
<keyword evidence="9" id="KW-1185">Reference proteome</keyword>
<dbReference type="SUPFAM" id="SSF51246">
    <property type="entry name" value="Rudiment single hybrid motif"/>
    <property type="match status" value="1"/>
</dbReference>
<gene>
    <name evidence="5 6" type="primary">purK</name>
    <name evidence="8" type="ORF">IMCC14465_04720</name>
</gene>
<feature type="binding site" evidence="5">
    <location>
        <begin position="155"/>
        <end position="161"/>
    </location>
    <ligand>
        <name>ATP</name>
        <dbReference type="ChEBI" id="CHEBI:30616"/>
    </ligand>
</feature>
<dbReference type="NCBIfam" id="TIGR01161">
    <property type="entry name" value="purK"/>
    <property type="match status" value="1"/>
</dbReference>
<reference evidence="8 9" key="1">
    <citation type="journal article" date="2012" name="J. Bacteriol.">
        <title>Genome Sequence of Strain IMCC14465, Isolated from the East Sea, Belonging to the PS1 Clade of Alphaproteobacteria.</title>
        <authorList>
            <person name="Yang S.J."/>
            <person name="Kang I."/>
            <person name="Cho J.C."/>
        </authorList>
    </citation>
    <scope>NUCLEOTIDE SEQUENCE [LARGE SCALE GENOMIC DNA]</scope>
    <source>
        <strain evidence="8 9">IMCC14465</strain>
    </source>
</reference>
<comment type="function">
    <text evidence="5">Catalyzes the ATP-dependent conversion of 5-aminoimidazole ribonucleotide (AIR) and HCO(3)(-) to N5-carboxyaminoimidazole ribonucleotide (N5-CAIR).</text>
</comment>